<name>A0ACA9M1P4_9GLOM</name>
<protein>
    <submittedName>
        <fullName evidence="1">22935_t:CDS:1</fullName>
    </submittedName>
</protein>
<organism evidence="1 2">
    <name type="scientific">Racocetra persica</name>
    <dbReference type="NCBI Taxonomy" id="160502"/>
    <lineage>
        <taxon>Eukaryota</taxon>
        <taxon>Fungi</taxon>
        <taxon>Fungi incertae sedis</taxon>
        <taxon>Mucoromycota</taxon>
        <taxon>Glomeromycotina</taxon>
        <taxon>Glomeromycetes</taxon>
        <taxon>Diversisporales</taxon>
        <taxon>Gigasporaceae</taxon>
        <taxon>Racocetra</taxon>
    </lineage>
</organism>
<accession>A0ACA9M1P4</accession>
<evidence type="ECO:0000313" key="2">
    <source>
        <dbReference type="Proteomes" id="UP000789920"/>
    </source>
</evidence>
<keyword evidence="2" id="KW-1185">Reference proteome</keyword>
<sequence>RGLESRGVSEEQLTILRERYKEEKEIIHTLNKLRQQRNQLEGPNNAEKVREVREEIAFWEEKLRTAIQEVENLANQIPNLPAPDTPTNEEGNRVIASTEYQHTIQHNLTHEAILKKLKLIDEEKSILLSGSKFTVYQDFGSQLLHALINFMRAENSKRGYRLFDTPYLVKAHNLYNTGQFHKFQDNLYKLEDSDFYLLPTAEVSLVNLYQNQILAEAELPLKLCAYSPCFRAERMASGQENKGLIRLHQFHKVELVKIVEPANSYDELKKMLADARNILHLLKIPHRVIELCLSELGFTAAKTYDIEVCRRTQIRVKKENQKYYPHTLNGSALAVDRLIIILCEYYYNEKENRLIIPEILQHNEEHLKDIRDKFSDKRAIKNIIQCHHFNYQGKNIGYIEFKNKDKEFYKQQLTIFPEDKANFKESTDEFRFKVKDKDRVGHVDYRDTRMIIDIEEENLNDYPAFKLGEEYVVDLRDIKWEHQWNGNTGDITYRVYQESNGKKVIRKVGEESIPKKSSDQKETKKLEELRKQARERINAALNEDPVVFMKLEIIVLTEIEKKRNAKKGKRKREDEKGEDIHDNNKKPKLDDEDKKNYEGFLKNGILNEVEDNKLKSGLEVAIRLEGEKEYDDEKTRKEIEEDTIVTSLKERLKDNNIIADELSEEVKKLINGEITNEDKFKTIKEQAIKEIGQKVKENLKIIQEQIKNLSSETNSYLASFYSSNKGQVERLEKSISTVLNQNQTAPYYLPGAVQEAVSYGSNALMIYLGAPQNTRRRPLTELKIPEFCQILAENDINIDNVIVHGPYVTNLANPDRAEIFNWSVEFLKKEVTRMEAIGLKTLILHPGSAVDAPINDSLSQVAHGINLILQKSIQARIVLETMCGRGSEVGINFEQLKYIIDRVEQKERNKDRQPTKAPPIPPPVYPEEQDNCPYNEKSLTTFSQKEEIPDLTSQERVGVINGLIFMPNPKMYDESISTEEKLEIAENNH</sequence>
<feature type="non-terminal residue" evidence="1">
    <location>
        <position position="1"/>
    </location>
</feature>
<reference evidence="1" key="1">
    <citation type="submission" date="2021-06" db="EMBL/GenBank/DDBJ databases">
        <authorList>
            <person name="Kallberg Y."/>
            <person name="Tangrot J."/>
            <person name="Rosling A."/>
        </authorList>
    </citation>
    <scope>NUCLEOTIDE SEQUENCE</scope>
    <source>
        <strain evidence="1">MA461A</strain>
    </source>
</reference>
<dbReference type="EMBL" id="CAJVQC010006027">
    <property type="protein sequence ID" value="CAG8561664.1"/>
    <property type="molecule type" value="Genomic_DNA"/>
</dbReference>
<dbReference type="Proteomes" id="UP000789920">
    <property type="component" value="Unassembled WGS sequence"/>
</dbReference>
<evidence type="ECO:0000313" key="1">
    <source>
        <dbReference type="EMBL" id="CAG8561664.1"/>
    </source>
</evidence>
<proteinExistence type="predicted"/>
<gene>
    <name evidence="1" type="ORF">RPERSI_LOCUS4389</name>
</gene>
<comment type="caution">
    <text evidence="1">The sequence shown here is derived from an EMBL/GenBank/DDBJ whole genome shotgun (WGS) entry which is preliminary data.</text>
</comment>